<accession>A0A2M6WLX9</accession>
<dbReference type="PANTHER" id="PTHR43179">
    <property type="entry name" value="RHAMNOSYLTRANSFERASE WBBL"/>
    <property type="match status" value="1"/>
</dbReference>
<dbReference type="PANTHER" id="PTHR43179:SF7">
    <property type="entry name" value="RHAMNOSYLTRANSFERASE WBBL"/>
    <property type="match status" value="1"/>
</dbReference>
<protein>
    <submittedName>
        <fullName evidence="2">Glycosyl transferase family 2</fullName>
    </submittedName>
</protein>
<dbReference type="InterPro" id="IPR029044">
    <property type="entry name" value="Nucleotide-diphossugar_trans"/>
</dbReference>
<dbReference type="CDD" id="cd04186">
    <property type="entry name" value="GT_2_like_c"/>
    <property type="match status" value="1"/>
</dbReference>
<dbReference type="InterPro" id="IPR001173">
    <property type="entry name" value="Glyco_trans_2-like"/>
</dbReference>
<proteinExistence type="predicted"/>
<feature type="domain" description="Glycosyltransferase 2-like" evidence="1">
    <location>
        <begin position="4"/>
        <end position="154"/>
    </location>
</feature>
<reference evidence="3" key="1">
    <citation type="submission" date="2017-09" db="EMBL/GenBank/DDBJ databases">
        <title>Depth-based differentiation of microbial function through sediment-hosted aquifers and enrichment of novel symbionts in the deep terrestrial subsurface.</title>
        <authorList>
            <person name="Probst A.J."/>
            <person name="Ladd B."/>
            <person name="Jarett J.K."/>
            <person name="Geller-Mcgrath D.E."/>
            <person name="Sieber C.M.K."/>
            <person name="Emerson J.B."/>
            <person name="Anantharaman K."/>
            <person name="Thomas B.C."/>
            <person name="Malmstrom R."/>
            <person name="Stieglmeier M."/>
            <person name="Klingl A."/>
            <person name="Woyke T."/>
            <person name="Ryan C.M."/>
            <person name="Banfield J.F."/>
        </authorList>
    </citation>
    <scope>NUCLEOTIDE SEQUENCE [LARGE SCALE GENOMIC DNA]</scope>
</reference>
<evidence type="ECO:0000313" key="3">
    <source>
        <dbReference type="Proteomes" id="UP000229335"/>
    </source>
</evidence>
<name>A0A2M6WLX9_9BACT</name>
<dbReference type="AlphaFoldDB" id="A0A2M6WLX9"/>
<dbReference type="Pfam" id="PF00535">
    <property type="entry name" value="Glycos_transf_2"/>
    <property type="match status" value="1"/>
</dbReference>
<sequence length="268" mass="30810">MDISFIILNYKNKGLLKNCLKSIVASDLGNLRYEIIVVDNNSGDGVKETLGENFAGVIFMQASRNLGMGAGNNLGIRQASGKYLAVLNPDTVVLPDAVKKMRDFMEKNQPIGIVGPKLINPDGSLQYTRCRFPSFLTPIYRRTPLQKLKRIKRQLDLYLTKDQNYDVASHANWLYGACLFIRREALDKVGYFDERYFLGFEDADFCRRMRKANYEVWYYPASVIIHYPHRFSGEGNWLTGIFNESIRIHIASWLKYFFKWGLAKTSNS</sequence>
<dbReference type="EMBL" id="PFAS01000041">
    <property type="protein sequence ID" value="PIT93785.1"/>
    <property type="molecule type" value="Genomic_DNA"/>
</dbReference>
<dbReference type="Gene3D" id="3.90.550.10">
    <property type="entry name" value="Spore Coat Polysaccharide Biosynthesis Protein SpsA, Chain A"/>
    <property type="match status" value="1"/>
</dbReference>
<keyword evidence="2" id="KW-0808">Transferase</keyword>
<gene>
    <name evidence="2" type="ORF">COU00_02455</name>
</gene>
<comment type="caution">
    <text evidence="2">The sequence shown here is derived from an EMBL/GenBank/DDBJ whole genome shotgun (WGS) entry which is preliminary data.</text>
</comment>
<dbReference type="Proteomes" id="UP000229335">
    <property type="component" value="Unassembled WGS sequence"/>
</dbReference>
<evidence type="ECO:0000259" key="1">
    <source>
        <dbReference type="Pfam" id="PF00535"/>
    </source>
</evidence>
<evidence type="ECO:0000313" key="2">
    <source>
        <dbReference type="EMBL" id="PIT93785.1"/>
    </source>
</evidence>
<dbReference type="SUPFAM" id="SSF53448">
    <property type="entry name" value="Nucleotide-diphospho-sugar transferases"/>
    <property type="match status" value="1"/>
</dbReference>
<dbReference type="GO" id="GO:0016740">
    <property type="term" value="F:transferase activity"/>
    <property type="evidence" value="ECO:0007669"/>
    <property type="project" value="UniProtKB-KW"/>
</dbReference>
<organism evidence="2 3">
    <name type="scientific">Candidatus Falkowbacteria bacterium CG10_big_fil_rev_8_21_14_0_10_43_11</name>
    <dbReference type="NCBI Taxonomy" id="1974568"/>
    <lineage>
        <taxon>Bacteria</taxon>
        <taxon>Candidatus Falkowiibacteriota</taxon>
    </lineage>
</organism>